<dbReference type="VEuPathDB" id="FungiDB:PGTG_22022"/>
<dbReference type="RefSeq" id="XP_003889243.1">
    <property type="nucleotide sequence ID" value="XM_003889194.1"/>
</dbReference>
<protein>
    <submittedName>
        <fullName evidence="1">Uncharacterized protein</fullName>
    </submittedName>
</protein>
<dbReference type="Proteomes" id="UP000008783">
    <property type="component" value="Unassembled WGS sequence"/>
</dbReference>
<accession>H6QTB0</accession>
<organism evidence="1 2">
    <name type="scientific">Puccinia graminis f. sp. tritici (strain CRL 75-36-700-3 / race SCCL)</name>
    <name type="common">Black stem rust fungus</name>
    <dbReference type="NCBI Taxonomy" id="418459"/>
    <lineage>
        <taxon>Eukaryota</taxon>
        <taxon>Fungi</taxon>
        <taxon>Dikarya</taxon>
        <taxon>Basidiomycota</taxon>
        <taxon>Pucciniomycotina</taxon>
        <taxon>Pucciniomycetes</taxon>
        <taxon>Pucciniales</taxon>
        <taxon>Pucciniaceae</taxon>
        <taxon>Puccinia</taxon>
    </lineage>
</organism>
<reference evidence="2" key="1">
    <citation type="journal article" date="2011" name="Proc. Natl. Acad. Sci. U.S.A.">
        <title>Obligate biotrophy features unraveled by the genomic analysis of rust fungi.</title>
        <authorList>
            <person name="Duplessis S."/>
            <person name="Cuomo C.A."/>
            <person name="Lin Y.-C."/>
            <person name="Aerts A."/>
            <person name="Tisserant E."/>
            <person name="Veneault-Fourrey C."/>
            <person name="Joly D.L."/>
            <person name="Hacquard S."/>
            <person name="Amselem J."/>
            <person name="Cantarel B.L."/>
            <person name="Chiu R."/>
            <person name="Coutinho P.M."/>
            <person name="Feau N."/>
            <person name="Field M."/>
            <person name="Frey P."/>
            <person name="Gelhaye E."/>
            <person name="Goldberg J."/>
            <person name="Grabherr M.G."/>
            <person name="Kodira C.D."/>
            <person name="Kohler A."/>
            <person name="Kuees U."/>
            <person name="Lindquist E.A."/>
            <person name="Lucas S.M."/>
            <person name="Mago R."/>
            <person name="Mauceli E."/>
            <person name="Morin E."/>
            <person name="Murat C."/>
            <person name="Pangilinan J.L."/>
            <person name="Park R."/>
            <person name="Pearson M."/>
            <person name="Quesneville H."/>
            <person name="Rouhier N."/>
            <person name="Sakthikumar S."/>
            <person name="Salamov A.A."/>
            <person name="Schmutz J."/>
            <person name="Selles B."/>
            <person name="Shapiro H."/>
            <person name="Tanguay P."/>
            <person name="Tuskan G.A."/>
            <person name="Henrissat B."/>
            <person name="Van de Peer Y."/>
            <person name="Rouze P."/>
            <person name="Ellis J.G."/>
            <person name="Dodds P.N."/>
            <person name="Schein J.E."/>
            <person name="Zhong S."/>
            <person name="Hamelin R.C."/>
            <person name="Grigoriev I.V."/>
            <person name="Szabo L.J."/>
            <person name="Martin F."/>
        </authorList>
    </citation>
    <scope>NUCLEOTIDE SEQUENCE [LARGE SCALE GENOMIC DNA]</scope>
    <source>
        <strain evidence="2">CRL 75-36-700-3 / race SCCL</strain>
    </source>
</reference>
<gene>
    <name evidence="1" type="ORF">PGTG_22022</name>
</gene>
<dbReference type="OrthoDB" id="10395442at2759"/>
<dbReference type="KEGG" id="pgr:PGTG_22022"/>
<sequence>MQIDTATTCHVCEAEQHEESCSCKFFKAIDVVNDRHCKGKSKNIYELNFFDASSEYVSLAPSVNKRKVAPKKMFEIDGKIYI</sequence>
<keyword evidence="2" id="KW-1185">Reference proteome</keyword>
<dbReference type="GeneID" id="13541674"/>
<name>H6QTB0_PUCGT</name>
<evidence type="ECO:0000313" key="2">
    <source>
        <dbReference type="Proteomes" id="UP000008783"/>
    </source>
</evidence>
<dbReference type="EMBL" id="DS178310">
    <property type="protein sequence ID" value="EHS64064.1"/>
    <property type="molecule type" value="Genomic_DNA"/>
</dbReference>
<dbReference type="AlphaFoldDB" id="H6QTB0"/>
<dbReference type="HOGENOM" id="CLU_2559399_0_0_1"/>
<evidence type="ECO:0000313" key="1">
    <source>
        <dbReference type="EMBL" id="EHS64064.1"/>
    </source>
</evidence>
<dbReference type="InParanoid" id="H6QTB0"/>
<proteinExistence type="predicted"/>